<reference evidence="4" key="2">
    <citation type="submission" date="2022-01" db="EMBL/GenBank/DDBJ databases">
        <authorList>
            <person name="Hirooka S."/>
            <person name="Miyagishima S.Y."/>
        </authorList>
    </citation>
    <scope>NUCLEOTIDE SEQUENCE</scope>
    <source>
        <strain evidence="4">NBRC 102759</strain>
    </source>
</reference>
<dbReference type="InterPro" id="IPR020843">
    <property type="entry name" value="ER"/>
</dbReference>
<dbReference type="SUPFAM" id="SSF51735">
    <property type="entry name" value="NAD(P)-binding Rossmann-fold domains"/>
    <property type="match status" value="1"/>
</dbReference>
<dbReference type="GO" id="GO:0070402">
    <property type="term" value="F:NADPH binding"/>
    <property type="evidence" value="ECO:0007669"/>
    <property type="project" value="TreeGrafter"/>
</dbReference>
<dbReference type="Pfam" id="PF00107">
    <property type="entry name" value="ADH_zinc_N"/>
    <property type="match status" value="1"/>
</dbReference>
<organism evidence="4 5">
    <name type="scientific">Galdieria partita</name>
    <dbReference type="NCBI Taxonomy" id="83374"/>
    <lineage>
        <taxon>Eukaryota</taxon>
        <taxon>Rhodophyta</taxon>
        <taxon>Bangiophyceae</taxon>
        <taxon>Galdieriales</taxon>
        <taxon>Galdieriaceae</taxon>
        <taxon>Galdieria</taxon>
    </lineage>
</organism>
<dbReference type="AlphaFoldDB" id="A0A9C7PXI4"/>
<dbReference type="Gene3D" id="3.40.50.720">
    <property type="entry name" value="NAD(P)-binding Rossmann-like Domain"/>
    <property type="match status" value="1"/>
</dbReference>
<proteinExistence type="predicted"/>
<comment type="caution">
    <text evidence="4">The sequence shown here is derived from an EMBL/GenBank/DDBJ whole genome shotgun (WGS) entry which is preliminary data.</text>
</comment>
<keyword evidence="5" id="KW-1185">Reference proteome</keyword>
<dbReference type="Gene3D" id="3.90.180.10">
    <property type="entry name" value="Medium-chain alcohol dehydrogenases, catalytic domain"/>
    <property type="match status" value="1"/>
</dbReference>
<dbReference type="CDD" id="cd05282">
    <property type="entry name" value="ETR_like"/>
    <property type="match status" value="1"/>
</dbReference>
<accession>A0A9C7PXI4</accession>
<dbReference type="InterPro" id="IPR013154">
    <property type="entry name" value="ADH-like_N"/>
</dbReference>
<sequence>MSNIPSSQVAIQVLSFGDPVEGLEVQHDRPVEEPREGQVLVKMHLAALNPSDVFTVKGQYPGVRAVLEKRTGFVPGLEGCGTVVRTGPSVSLSVGTRVAVFLEQTAGTWQSFVTTEESQCFPVPEEMEDFVAAQLFVNPLSCLGMLRLILDSSPVQENPWIVQTAANSTLGRMFIQMSKGFQLKTINIIRTSIEKDALLKLGADIVISLDEETDVMKKVKEITSGLGVAAALDAVGGDIGTLALQLLGKNGLFIGYGRMSGEPIRVVNRQLMYHGITIRGFWLSSFLQGKSKTELVHSVIDLWSQKCFAPSVEAIYTLDDFRTALKSQFTPNRKGKILFRLN</sequence>
<dbReference type="Proteomes" id="UP001061958">
    <property type="component" value="Unassembled WGS sequence"/>
</dbReference>
<dbReference type="InterPro" id="IPR011032">
    <property type="entry name" value="GroES-like_sf"/>
</dbReference>
<protein>
    <recommendedName>
        <fullName evidence="3">Enoyl reductase (ER) domain-containing protein</fullName>
    </recommendedName>
</protein>
<feature type="domain" description="Enoyl reductase (ER)" evidence="3">
    <location>
        <begin position="18"/>
        <end position="339"/>
    </location>
</feature>
<dbReference type="InterPro" id="IPR013149">
    <property type="entry name" value="ADH-like_C"/>
</dbReference>
<evidence type="ECO:0000256" key="2">
    <source>
        <dbReference type="ARBA" id="ARBA00023002"/>
    </source>
</evidence>
<dbReference type="SMART" id="SM00829">
    <property type="entry name" value="PKS_ER"/>
    <property type="match status" value="1"/>
</dbReference>
<name>A0A9C7PXI4_9RHOD</name>
<gene>
    <name evidence="4" type="ORF">GpartN1_g3113.t1</name>
</gene>
<dbReference type="SUPFAM" id="SSF50129">
    <property type="entry name" value="GroES-like"/>
    <property type="match status" value="1"/>
</dbReference>
<dbReference type="InterPro" id="IPR036291">
    <property type="entry name" value="NAD(P)-bd_dom_sf"/>
</dbReference>
<dbReference type="Pfam" id="PF08240">
    <property type="entry name" value="ADH_N"/>
    <property type="match status" value="1"/>
</dbReference>
<keyword evidence="2" id="KW-0560">Oxidoreductase</keyword>
<keyword evidence="1" id="KW-0521">NADP</keyword>
<evidence type="ECO:0000256" key="1">
    <source>
        <dbReference type="ARBA" id="ARBA00022857"/>
    </source>
</evidence>
<dbReference type="GO" id="GO:0016651">
    <property type="term" value="F:oxidoreductase activity, acting on NAD(P)H"/>
    <property type="evidence" value="ECO:0007669"/>
    <property type="project" value="TreeGrafter"/>
</dbReference>
<dbReference type="OrthoDB" id="7482721at2759"/>
<reference evidence="4" key="1">
    <citation type="journal article" date="2022" name="Proc. Natl. Acad. Sci. U.S.A.">
        <title>Life cycle and functional genomics of the unicellular red alga Galdieria for elucidating algal and plant evolution and industrial use.</title>
        <authorList>
            <person name="Hirooka S."/>
            <person name="Itabashi T."/>
            <person name="Ichinose T.M."/>
            <person name="Onuma R."/>
            <person name="Fujiwara T."/>
            <person name="Yamashita S."/>
            <person name="Jong L.W."/>
            <person name="Tomita R."/>
            <person name="Iwane A.H."/>
            <person name="Miyagishima S.Y."/>
        </authorList>
    </citation>
    <scope>NUCLEOTIDE SEQUENCE</scope>
    <source>
        <strain evidence="4">NBRC 102759</strain>
    </source>
</reference>
<dbReference type="EMBL" id="BQMJ01000023">
    <property type="protein sequence ID" value="GJQ11322.1"/>
    <property type="molecule type" value="Genomic_DNA"/>
</dbReference>
<evidence type="ECO:0000313" key="5">
    <source>
        <dbReference type="Proteomes" id="UP001061958"/>
    </source>
</evidence>
<evidence type="ECO:0000313" key="4">
    <source>
        <dbReference type="EMBL" id="GJQ11322.1"/>
    </source>
</evidence>
<dbReference type="PANTHER" id="PTHR48106">
    <property type="entry name" value="QUINONE OXIDOREDUCTASE PIG3-RELATED"/>
    <property type="match status" value="1"/>
</dbReference>
<dbReference type="PANTHER" id="PTHR48106:SF2">
    <property type="entry name" value="ZN2+-BINDING DEHYDROGENASE"/>
    <property type="match status" value="1"/>
</dbReference>
<evidence type="ECO:0000259" key="3">
    <source>
        <dbReference type="SMART" id="SM00829"/>
    </source>
</evidence>